<dbReference type="AlphaFoldDB" id="A0A5K3FEL1"/>
<protein>
    <submittedName>
        <fullName evidence="1">WD_REPEATS_REGION domain-containing protein</fullName>
    </submittedName>
</protein>
<reference evidence="1" key="1">
    <citation type="submission" date="2019-11" db="UniProtKB">
        <authorList>
            <consortium name="WormBaseParasite"/>
        </authorList>
    </citation>
    <scope>IDENTIFICATION</scope>
</reference>
<organism evidence="1">
    <name type="scientific">Mesocestoides corti</name>
    <name type="common">Flatworm</name>
    <dbReference type="NCBI Taxonomy" id="53468"/>
    <lineage>
        <taxon>Eukaryota</taxon>
        <taxon>Metazoa</taxon>
        <taxon>Spiralia</taxon>
        <taxon>Lophotrochozoa</taxon>
        <taxon>Platyhelminthes</taxon>
        <taxon>Cestoda</taxon>
        <taxon>Eucestoda</taxon>
        <taxon>Cyclophyllidea</taxon>
        <taxon>Mesocestoididae</taxon>
        <taxon>Mesocestoides</taxon>
    </lineage>
</organism>
<accession>A0A5K3FEL1</accession>
<dbReference type="WBParaSite" id="MCU_007542-RD">
    <property type="protein sequence ID" value="MCU_007542-RD"/>
    <property type="gene ID" value="MCU_007542"/>
</dbReference>
<proteinExistence type="predicted"/>
<sequence length="72" mass="8005">MGTKIVSRLFAPVPMEMQSALAAGIVLYVSGRSTEDIGWMKDLQNLYACHRKCTTTLNCAFKRFSLTCDKDA</sequence>
<evidence type="ECO:0000313" key="1">
    <source>
        <dbReference type="WBParaSite" id="MCU_007542-RD"/>
    </source>
</evidence>
<name>A0A5K3FEL1_MESCO</name>